<feature type="region of interest" description="Disordered" evidence="5">
    <location>
        <begin position="378"/>
        <end position="399"/>
    </location>
</feature>
<evidence type="ECO:0000313" key="7">
    <source>
        <dbReference type="EMBL" id="OOR90103.1"/>
    </source>
</evidence>
<dbReference type="AlphaFoldDB" id="A0A1T0A2Y9"/>
<dbReference type="SUPFAM" id="SSF52540">
    <property type="entry name" value="P-loop containing nucleoside triphosphate hydrolases"/>
    <property type="match status" value="2"/>
</dbReference>
<keyword evidence="2" id="KW-0813">Transport</keyword>
<dbReference type="EMBL" id="MUXU01000034">
    <property type="protein sequence ID" value="OOR90103.1"/>
    <property type="molecule type" value="Genomic_DNA"/>
</dbReference>
<dbReference type="Proteomes" id="UP000190435">
    <property type="component" value="Unassembled WGS sequence"/>
</dbReference>
<feature type="domain" description="ABC transporter" evidence="6">
    <location>
        <begin position="384"/>
        <end position="602"/>
    </location>
</feature>
<keyword evidence="8" id="KW-0378">Hydrolase</keyword>
<dbReference type="CDD" id="cd03257">
    <property type="entry name" value="ABC_NikE_OppD_transporters"/>
    <property type="match status" value="1"/>
</dbReference>
<feature type="domain" description="ABC transporter" evidence="6">
    <location>
        <begin position="25"/>
        <end position="311"/>
    </location>
</feature>
<evidence type="ECO:0000256" key="5">
    <source>
        <dbReference type="SAM" id="MobiDB-lite"/>
    </source>
</evidence>
<keyword evidence="3" id="KW-0547">Nucleotide-binding</keyword>
<dbReference type="InterPro" id="IPR027417">
    <property type="entry name" value="P-loop_NTPase"/>
</dbReference>
<evidence type="ECO:0000313" key="8">
    <source>
        <dbReference type="EMBL" id="STZ14726.1"/>
    </source>
</evidence>
<dbReference type="PANTHER" id="PTHR43776:SF7">
    <property type="entry name" value="D,D-DIPEPTIDE TRANSPORT ATP-BINDING PROTEIN DDPF-RELATED"/>
    <property type="match status" value="1"/>
</dbReference>
<dbReference type="GO" id="GO:0055085">
    <property type="term" value="P:transmembrane transport"/>
    <property type="evidence" value="ECO:0007669"/>
    <property type="project" value="UniProtKB-ARBA"/>
</dbReference>
<evidence type="ECO:0000259" key="6">
    <source>
        <dbReference type="PROSITE" id="PS50893"/>
    </source>
</evidence>
<sequence length="602" mass="66301">MSDKIAAAANSPMQVNVNPAKNILLQVQNLTITTPSTAYSQDTPSKICRVQDVSFTIGCGEIVAWVGASGVGKTLAAHALLGLADGAKVSGVATFHLHQANQEQNQNLEKIDNKNTNFTDGNLEKLHKKSFNLPLNCPNDDAWQAVRGTLIGYIAQEPHATLNPVHTVRTAFAKLFARLNLPKKHYHAKAISLLAQVGLNTPDEYLPRLPHQLSGGEAQRIAIALTLALDPVLIIADEPTSNLDDDKRDEILELLQSLAKQGRSILLITHDVAAAKISDRVLAWRAHPQGSTLSAQLPSDTGLMELSRMAQDLPANHHNKPQTTPMLSVRNLRIRHQQGFWQKEWKDFWGIGRQNWQRYFKQQCTLFGRFFHQNSDDKSSKNVLQSQSQNQAQIQPQDKQGISFEIMRGEMVGLMGASGAGKTSLAKVIARLSGAQVSGEILVDGVSVLPLAGKALRAHYPSVQYISQNVGASFNPRRTIFESLTEGLQANKRAIDREQISELLALVQLDESVLPRLPHTFSGGEKQRLAIVRALLMQPKLLILDEPTSMLDTDTTIVLLKLLYQINTRFGTTMLVISHDKAVLQAVCGRVVRLNDFKVFGD</sequence>
<dbReference type="OrthoDB" id="9784450at2"/>
<comment type="similarity">
    <text evidence="1">Belongs to the ABC transporter superfamily.</text>
</comment>
<organism evidence="7 9">
    <name type="scientific">Moraxella caviae</name>
    <dbReference type="NCBI Taxonomy" id="34060"/>
    <lineage>
        <taxon>Bacteria</taxon>
        <taxon>Pseudomonadati</taxon>
        <taxon>Pseudomonadota</taxon>
        <taxon>Gammaproteobacteria</taxon>
        <taxon>Moraxellales</taxon>
        <taxon>Moraxellaceae</taxon>
        <taxon>Moraxella</taxon>
    </lineage>
</organism>
<reference evidence="7 9" key="1">
    <citation type="submission" date="2017-02" db="EMBL/GenBank/DDBJ databases">
        <title>Draft genome sequence of Moraxella caviae CCUG 355 type strain.</title>
        <authorList>
            <person name="Engstrom-Jakobsson H."/>
            <person name="Salva-Serra F."/>
            <person name="Thorell K."/>
            <person name="Gonzales-Siles L."/>
            <person name="Karlsson R."/>
            <person name="Boulund F."/>
            <person name="Engstrand L."/>
            <person name="Moore E."/>
        </authorList>
    </citation>
    <scope>NUCLEOTIDE SEQUENCE [LARGE SCALE GENOMIC DNA]</scope>
    <source>
        <strain evidence="7 9">CCUG 355</strain>
    </source>
</reference>
<evidence type="ECO:0000256" key="3">
    <source>
        <dbReference type="ARBA" id="ARBA00022741"/>
    </source>
</evidence>
<dbReference type="Proteomes" id="UP000255279">
    <property type="component" value="Unassembled WGS sequence"/>
</dbReference>
<name>A0A1T0A2Y9_9GAMM</name>
<feature type="compositionally biased region" description="Low complexity" evidence="5">
    <location>
        <begin position="385"/>
        <end position="397"/>
    </location>
</feature>
<proteinExistence type="inferred from homology"/>
<dbReference type="GO" id="GO:0005524">
    <property type="term" value="F:ATP binding"/>
    <property type="evidence" value="ECO:0007669"/>
    <property type="project" value="UniProtKB-KW"/>
</dbReference>
<accession>A0A1T0A2Y9</accession>
<dbReference type="SMART" id="SM00382">
    <property type="entry name" value="AAA"/>
    <property type="match status" value="2"/>
</dbReference>
<evidence type="ECO:0000256" key="1">
    <source>
        <dbReference type="ARBA" id="ARBA00005417"/>
    </source>
</evidence>
<evidence type="ECO:0000313" key="10">
    <source>
        <dbReference type="Proteomes" id="UP000255279"/>
    </source>
</evidence>
<evidence type="ECO:0000313" key="9">
    <source>
        <dbReference type="Proteomes" id="UP000190435"/>
    </source>
</evidence>
<dbReference type="STRING" id="34060.B0181_05525"/>
<dbReference type="Pfam" id="PF00005">
    <property type="entry name" value="ABC_tran"/>
    <property type="match status" value="2"/>
</dbReference>
<dbReference type="InterPro" id="IPR017871">
    <property type="entry name" value="ABC_transporter-like_CS"/>
</dbReference>
<evidence type="ECO:0000256" key="2">
    <source>
        <dbReference type="ARBA" id="ARBA00022448"/>
    </source>
</evidence>
<keyword evidence="4 8" id="KW-0067">ATP-binding</keyword>
<dbReference type="PROSITE" id="PS50893">
    <property type="entry name" value="ABC_TRANSPORTER_2"/>
    <property type="match status" value="2"/>
</dbReference>
<dbReference type="InterPro" id="IPR003439">
    <property type="entry name" value="ABC_transporter-like_ATP-bd"/>
</dbReference>
<dbReference type="EC" id="3.6.3.-" evidence="8"/>
<evidence type="ECO:0000256" key="4">
    <source>
        <dbReference type="ARBA" id="ARBA00022840"/>
    </source>
</evidence>
<gene>
    <name evidence="8" type="primary">gsiA_3</name>
    <name evidence="7" type="ORF">B0181_05525</name>
    <name evidence="8" type="ORF">NCTC10293_02323</name>
</gene>
<dbReference type="Gene3D" id="3.40.50.300">
    <property type="entry name" value="P-loop containing nucleotide triphosphate hydrolases"/>
    <property type="match status" value="2"/>
</dbReference>
<keyword evidence="9" id="KW-1185">Reference proteome</keyword>
<protein>
    <submittedName>
        <fullName evidence="8">Glutathione import ATP-binding protein GsiA</fullName>
        <ecNumber evidence="8">3.6.3.-</ecNumber>
    </submittedName>
</protein>
<dbReference type="InterPro" id="IPR003593">
    <property type="entry name" value="AAA+_ATPase"/>
</dbReference>
<dbReference type="RefSeq" id="WP_078276504.1">
    <property type="nucleotide sequence ID" value="NZ_CAACXO010000085.1"/>
</dbReference>
<dbReference type="InterPro" id="IPR050319">
    <property type="entry name" value="ABC_transp_ATP-bind"/>
</dbReference>
<dbReference type="EMBL" id="UGQE01000004">
    <property type="protein sequence ID" value="STZ14726.1"/>
    <property type="molecule type" value="Genomic_DNA"/>
</dbReference>
<reference evidence="8 10" key="2">
    <citation type="submission" date="2018-06" db="EMBL/GenBank/DDBJ databases">
        <authorList>
            <consortium name="Pathogen Informatics"/>
            <person name="Doyle S."/>
        </authorList>
    </citation>
    <scope>NUCLEOTIDE SEQUENCE [LARGE SCALE GENOMIC DNA]</scope>
    <source>
        <strain evidence="8 10">NCTC10293</strain>
    </source>
</reference>
<dbReference type="PANTHER" id="PTHR43776">
    <property type="entry name" value="TRANSPORT ATP-BINDING PROTEIN"/>
    <property type="match status" value="1"/>
</dbReference>
<dbReference type="GO" id="GO:0016887">
    <property type="term" value="F:ATP hydrolysis activity"/>
    <property type="evidence" value="ECO:0007669"/>
    <property type="project" value="InterPro"/>
</dbReference>
<dbReference type="PROSITE" id="PS00211">
    <property type="entry name" value="ABC_TRANSPORTER_1"/>
    <property type="match status" value="2"/>
</dbReference>